<dbReference type="InterPro" id="IPR036047">
    <property type="entry name" value="F-box-like_dom_sf"/>
</dbReference>
<dbReference type="InterPro" id="IPR001810">
    <property type="entry name" value="F-box_dom"/>
</dbReference>
<protein>
    <recommendedName>
        <fullName evidence="2">F-box domain-containing protein</fullName>
    </recommendedName>
</protein>
<dbReference type="EMBL" id="CM008052">
    <property type="protein sequence ID" value="PAN38223.1"/>
    <property type="molecule type" value="Genomic_DNA"/>
</dbReference>
<organism evidence="3">
    <name type="scientific">Panicum hallii</name>
    <dbReference type="NCBI Taxonomy" id="206008"/>
    <lineage>
        <taxon>Eukaryota</taxon>
        <taxon>Viridiplantae</taxon>
        <taxon>Streptophyta</taxon>
        <taxon>Embryophyta</taxon>
        <taxon>Tracheophyta</taxon>
        <taxon>Spermatophyta</taxon>
        <taxon>Magnoliopsida</taxon>
        <taxon>Liliopsida</taxon>
        <taxon>Poales</taxon>
        <taxon>Poaceae</taxon>
        <taxon>PACMAD clade</taxon>
        <taxon>Panicoideae</taxon>
        <taxon>Panicodae</taxon>
        <taxon>Paniceae</taxon>
        <taxon>Panicinae</taxon>
        <taxon>Panicum</taxon>
        <taxon>Panicum sect. Panicum</taxon>
    </lineage>
</organism>
<dbReference type="PANTHER" id="PTHR34709">
    <property type="entry name" value="OS10G0396666 PROTEIN"/>
    <property type="match status" value="1"/>
</dbReference>
<dbReference type="AlphaFoldDB" id="A0A2S3I6S3"/>
<feature type="domain" description="F-box" evidence="2">
    <location>
        <begin position="28"/>
        <end position="67"/>
    </location>
</feature>
<evidence type="ECO:0000256" key="1">
    <source>
        <dbReference type="SAM" id="MobiDB-lite"/>
    </source>
</evidence>
<evidence type="ECO:0000259" key="2">
    <source>
        <dbReference type="Pfam" id="PF00646"/>
    </source>
</evidence>
<proteinExistence type="predicted"/>
<accession>A0A2S3I6S3</accession>
<gene>
    <name evidence="3" type="ORF">PAHAL_7G155800</name>
</gene>
<sequence>MALDGSGDVPARDVSGGGDEESRHHDRISYLPDSLLLQILMLLPLVEAVRTCVLSRRWRVAWTRLPRLAFDDDAAPRVSRFGNLVDGVLRGYADDVDMPDVLISVRRLSSAGDAVRLATSAARLAAGRVTARFYLYLSYAAVNLYNDVEDENAAATTLQLPCFPRATEFALTFMGVDLRMPNAGTFAKLTKMFIRGVRFTDDGEGISTAVSRRCPCLEVLLLHRVRGVKMLALLAQSLLFLRVSLVMQLQRLQVVAGSLREMQVHRCFSRTTAPTSMLLYVPVLEELHWEDYPYPHDDAGINISLCGLSSCLQKLVIVDLQHFHRADTLRLEIPIALADDAELKVELPYHSELELIVYTNQHKIGPTIVNFLKKSSCLRKLTLQIYHGEIYYTPCMSDCNCRRPSNGRRQNISLVSLKWVVINGFGGTRDEESLLCSIMKNAKGLSKVSIASSTGVNPSEKLLRKLRGLSTASCTFDY</sequence>
<evidence type="ECO:0000313" key="3">
    <source>
        <dbReference type="EMBL" id="PAN38223.1"/>
    </source>
</evidence>
<dbReference type="PANTHER" id="PTHR34709:SF25">
    <property type="entry name" value="OS06G0688400 PROTEIN"/>
    <property type="match status" value="1"/>
</dbReference>
<dbReference type="Gramene" id="PAN38223">
    <property type="protein sequence ID" value="PAN38223"/>
    <property type="gene ID" value="PAHAL_7G155800"/>
</dbReference>
<dbReference type="Gene3D" id="1.20.1280.50">
    <property type="match status" value="1"/>
</dbReference>
<dbReference type="InterPro" id="IPR055312">
    <property type="entry name" value="FBL15-like"/>
</dbReference>
<dbReference type="Proteomes" id="UP000243499">
    <property type="component" value="Chromosome 7"/>
</dbReference>
<dbReference type="Pfam" id="PF00646">
    <property type="entry name" value="F-box"/>
    <property type="match status" value="1"/>
</dbReference>
<feature type="region of interest" description="Disordered" evidence="1">
    <location>
        <begin position="1"/>
        <end position="25"/>
    </location>
</feature>
<dbReference type="SUPFAM" id="SSF81383">
    <property type="entry name" value="F-box domain"/>
    <property type="match status" value="1"/>
</dbReference>
<dbReference type="SUPFAM" id="SSF52047">
    <property type="entry name" value="RNI-like"/>
    <property type="match status" value="1"/>
</dbReference>
<name>A0A2S3I6S3_9POAL</name>
<reference evidence="3" key="1">
    <citation type="submission" date="2018-04" db="EMBL/GenBank/DDBJ databases">
        <title>WGS assembly of Panicum hallii.</title>
        <authorList>
            <person name="Lovell J."/>
            <person name="Jenkins J."/>
            <person name="Lowry D."/>
            <person name="Mamidi S."/>
            <person name="Sreedasyam A."/>
            <person name="Weng X."/>
            <person name="Barry K."/>
            <person name="Bonette J."/>
            <person name="Campitelli B."/>
            <person name="Daum C."/>
            <person name="Gordon S."/>
            <person name="Gould B."/>
            <person name="Lipzen A."/>
            <person name="Macqueen A."/>
            <person name="Palacio-Mejia J."/>
            <person name="Plott C."/>
            <person name="Shakirov E."/>
            <person name="Shu S."/>
            <person name="Yoshinaga Y."/>
            <person name="Zane M."/>
            <person name="Rokhsar D."/>
            <person name="Grimwood J."/>
            <person name="Schmutz J."/>
            <person name="Juenger T."/>
        </authorList>
    </citation>
    <scope>NUCLEOTIDE SEQUENCE [LARGE SCALE GENOMIC DNA]</scope>
    <source>
        <strain evidence="3">FIL2</strain>
    </source>
</reference>